<name>A0ABV4NDV1_9VIBR</name>
<dbReference type="Pfam" id="PF04392">
    <property type="entry name" value="ABC_sub_bind"/>
    <property type="match status" value="1"/>
</dbReference>
<dbReference type="InterPro" id="IPR007487">
    <property type="entry name" value="ABC_transpt-TYRBP-like"/>
</dbReference>
<comment type="caution">
    <text evidence="2">The sequence shown here is derived from an EMBL/GenBank/DDBJ whole genome shotgun (WGS) entry which is preliminary data.</text>
</comment>
<dbReference type="EMBL" id="JBFRUW010000055">
    <property type="protein sequence ID" value="MFA0569505.1"/>
    <property type="molecule type" value="Genomic_DNA"/>
</dbReference>
<organism evidence="2 3">
    <name type="scientific">Vibrio gallaecicus</name>
    <dbReference type="NCBI Taxonomy" id="552386"/>
    <lineage>
        <taxon>Bacteria</taxon>
        <taxon>Pseudomonadati</taxon>
        <taxon>Pseudomonadota</taxon>
        <taxon>Gammaproteobacteria</taxon>
        <taxon>Vibrionales</taxon>
        <taxon>Vibrionaceae</taxon>
        <taxon>Vibrio</taxon>
    </lineage>
</organism>
<sequence>MKLFLVFLFTLLAPSVSAEDVLIIESYHSEYPWDKDYVKGIRNTLDEEHSVTTFQMDTKRLPQHQFSEMAHKAFLHYQELKPDVVVLGDDNALKFMLPKLYNEPISIVFLGINSNPRKLLARYQGQAQITGILEQPLLIKSINEIGDVINNKNSKILVLFDSGTTSKIAEKYISKQYQSIRNSLSVTVDIENVTTLSSWRHLVSESKEKGYSAIVMGLYHTLIDKKGHHVNADELMAWTHQHTPVPLFGFWDFSIGKGKALGGVVLFGQSQGMETGKILNQILSGKNTDQVPIRIGKQGKAIYSKEEMERWGLTPPPHWQAINE</sequence>
<evidence type="ECO:0000256" key="1">
    <source>
        <dbReference type="SAM" id="SignalP"/>
    </source>
</evidence>
<dbReference type="Gene3D" id="3.40.50.2300">
    <property type="match status" value="2"/>
</dbReference>
<dbReference type="PANTHER" id="PTHR35271">
    <property type="entry name" value="ABC TRANSPORTER, SUBSTRATE-BINDING LIPOPROTEIN-RELATED"/>
    <property type="match status" value="1"/>
</dbReference>
<keyword evidence="1" id="KW-0732">Signal</keyword>
<feature type="chain" id="PRO_5045179099" evidence="1">
    <location>
        <begin position="19"/>
        <end position="324"/>
    </location>
</feature>
<accession>A0ABV4NDV1</accession>
<keyword evidence="3" id="KW-1185">Reference proteome</keyword>
<dbReference type="PANTHER" id="PTHR35271:SF1">
    <property type="entry name" value="ABC TRANSPORTER, SUBSTRATE-BINDING LIPOPROTEIN"/>
    <property type="match status" value="1"/>
</dbReference>
<evidence type="ECO:0000313" key="3">
    <source>
        <dbReference type="Proteomes" id="UP001570417"/>
    </source>
</evidence>
<feature type="signal peptide" evidence="1">
    <location>
        <begin position="1"/>
        <end position="18"/>
    </location>
</feature>
<gene>
    <name evidence="2" type="ORF">AB4566_14635</name>
</gene>
<evidence type="ECO:0000313" key="2">
    <source>
        <dbReference type="EMBL" id="MFA0569505.1"/>
    </source>
</evidence>
<dbReference type="RefSeq" id="WP_372266665.1">
    <property type="nucleotide sequence ID" value="NZ_JBFRUW010000055.1"/>
</dbReference>
<protein>
    <submittedName>
        <fullName evidence="2">ABC transporter substrate-binding protein</fullName>
    </submittedName>
</protein>
<proteinExistence type="predicted"/>
<dbReference type="Proteomes" id="UP001570417">
    <property type="component" value="Unassembled WGS sequence"/>
</dbReference>
<reference evidence="2 3" key="1">
    <citation type="journal article" date="2024" name="ISME J.">
        <title>Tailless and filamentous prophages are predominant in marine Vibrio.</title>
        <authorList>
            <person name="Steensen K."/>
            <person name="Seneca J."/>
            <person name="Bartlau N."/>
            <person name="Yu X.A."/>
            <person name="Hussain F.A."/>
            <person name="Polz M.F."/>
        </authorList>
    </citation>
    <scope>NUCLEOTIDE SEQUENCE [LARGE SCALE GENOMIC DNA]</scope>
    <source>
        <strain evidence="2 3">10N.222.51.A1</strain>
    </source>
</reference>